<feature type="compositionally biased region" description="Low complexity" evidence="12">
    <location>
        <begin position="85"/>
        <end position="100"/>
    </location>
</feature>
<dbReference type="GO" id="GO:0043022">
    <property type="term" value="F:ribosome binding"/>
    <property type="evidence" value="ECO:0007669"/>
    <property type="project" value="InterPro"/>
</dbReference>
<keyword evidence="7 13" id="KW-1133">Transmembrane helix</keyword>
<keyword evidence="4" id="KW-0813">Transport</keyword>
<dbReference type="InterPro" id="IPR011992">
    <property type="entry name" value="EF-hand-dom_pair"/>
</dbReference>
<feature type="region of interest" description="Disordered" evidence="12">
    <location>
        <begin position="84"/>
        <end position="177"/>
    </location>
</feature>
<dbReference type="InterPro" id="IPR033122">
    <property type="entry name" value="LETM1-like_RBD"/>
</dbReference>
<dbReference type="Pfam" id="PF07766">
    <property type="entry name" value="LETM1_RBD"/>
    <property type="match status" value="1"/>
</dbReference>
<feature type="compositionally biased region" description="Acidic residues" evidence="12">
    <location>
        <begin position="513"/>
        <end position="522"/>
    </location>
</feature>
<dbReference type="Gene3D" id="1.10.238.10">
    <property type="entry name" value="EF-hand"/>
    <property type="match status" value="1"/>
</dbReference>
<dbReference type="InterPro" id="IPR044202">
    <property type="entry name" value="LETM1/MDM38-like"/>
</dbReference>
<gene>
    <name evidence="16" type="ORF">UMAG_04169</name>
</gene>
<evidence type="ECO:0000256" key="8">
    <source>
        <dbReference type="ARBA" id="ARBA00023128"/>
    </source>
</evidence>
<keyword evidence="17" id="KW-1185">Reference proteome</keyword>
<feature type="compositionally biased region" description="Basic and acidic residues" evidence="12">
    <location>
        <begin position="165"/>
        <end position="177"/>
    </location>
</feature>
<feature type="region of interest" description="Disordered" evidence="12">
    <location>
        <begin position="752"/>
        <end position="772"/>
    </location>
</feature>
<dbReference type="PANTHER" id="PTHR14009:SF1">
    <property type="entry name" value="MITOCHONDRIAL PROTON_CALCIUM EXCHANGER PROTEIN"/>
    <property type="match status" value="1"/>
</dbReference>
<evidence type="ECO:0000256" key="7">
    <source>
        <dbReference type="ARBA" id="ARBA00022989"/>
    </source>
</evidence>
<dbReference type="AlphaFoldDB" id="A0A0D1DYS1"/>
<sequence>MSSSSCSYLAVKSFAWASGSLAVAARARPALRPANQSDVLHIFVPGLKPASSHFSTAITKHYHQRRKVEQTQALLHRRFVRYHSTETQQHSSTSSSSNSHIYAPPATLSKDANSTASSSYQGQSAGAPPKAPVSISPLPASTNTAAELGSPANQTSASQTMLAEQKPKEKELVDAKTPKGPLTTRIWAKVKEEALHYWHGSKLLAKEVKISSRLLRRLMLGYSLTRREKRQLKRTFADLLRLIPFIPFIVIPAGELLLPVAIKIFPNMLPSTFESKFSVEEKRRGLIKVRLEMAKFLQETIKEGGLQATDKVKTSEEFKEFFRKVRSTGESPSNQDIIKVAQLFEDDLTLDNLTRPQLVSVCRYMQIHAFGTDNYLRYQIRHKLNRIRQDDIVIGHEGVDNLSQAELVSACQNRGIQTTNLSEDRLRQELQQWIDLHVRNKISGTLLVLSKAFNYVAAGNNDMNAQSHLRSLELTLSSLPDNLVNEAELSVNSEGATNKQRLEVLQQQEELIEDEAEQEQEEAAAREADKERRNAEKARLAREEEEARSLLPKKETDSALEDPRMTNEQLTELGEALSILSAKSSVLKEREELRQLIEEVSGSEATAAEDKASSATSASSSADTSSSSSVTDADKTDSSSAPTSSSARSMTKRIKSMLEKIDNQLEEYDRDVGSRMHLIEASHTGKISVDDLEQALRLIKHKPEDEVIEKIVDKLDVDHDGLVPLDDVLELARAESGLGILRDQGVRQIHAQGKQIRDGDALKPKKSDIVEV</sequence>
<keyword evidence="6" id="KW-0999">Mitochondrion inner membrane</keyword>
<dbReference type="InterPro" id="IPR002048">
    <property type="entry name" value="EF_hand_dom"/>
</dbReference>
<feature type="compositionally biased region" description="Low complexity" evidence="12">
    <location>
        <begin position="638"/>
        <end position="647"/>
    </location>
</feature>
<evidence type="ECO:0000256" key="11">
    <source>
        <dbReference type="PROSITE-ProRule" id="PRU01094"/>
    </source>
</evidence>
<reference evidence="16 17" key="1">
    <citation type="journal article" date="2006" name="Nature">
        <title>Insights from the genome of the biotrophic fungal plant pathogen Ustilago maydis.</title>
        <authorList>
            <person name="Kamper J."/>
            <person name="Kahmann R."/>
            <person name="Bolker M."/>
            <person name="Ma L.J."/>
            <person name="Brefort T."/>
            <person name="Saville B.J."/>
            <person name="Banuett F."/>
            <person name="Kronstad J.W."/>
            <person name="Gold S.E."/>
            <person name="Muller O."/>
            <person name="Perlin M.H."/>
            <person name="Wosten H.A."/>
            <person name="de Vries R."/>
            <person name="Ruiz-Herrera J."/>
            <person name="Reynaga-Pena C.G."/>
            <person name="Snetselaar K."/>
            <person name="McCann M."/>
            <person name="Perez-Martin J."/>
            <person name="Feldbrugge M."/>
            <person name="Basse C.W."/>
            <person name="Steinberg G."/>
            <person name="Ibeas J.I."/>
            <person name="Holloman W."/>
            <person name="Guzman P."/>
            <person name="Farman M."/>
            <person name="Stajich J.E."/>
            <person name="Sentandreu R."/>
            <person name="Gonzalez-Prieto J.M."/>
            <person name="Kennell J.C."/>
            <person name="Molina L."/>
            <person name="Schirawski J."/>
            <person name="Mendoza-Mendoza A."/>
            <person name="Greilinger D."/>
            <person name="Munch K."/>
            <person name="Rossel N."/>
            <person name="Scherer M."/>
            <person name="Vranes M."/>
            <person name="Ladendorf O."/>
            <person name="Vincon V."/>
            <person name="Fuchs U."/>
            <person name="Sandrock B."/>
            <person name="Meng S."/>
            <person name="Ho E.C."/>
            <person name="Cahill M.J."/>
            <person name="Boyce K.J."/>
            <person name="Klose J."/>
            <person name="Klosterman S.J."/>
            <person name="Deelstra H.J."/>
            <person name="Ortiz-Castellanos L."/>
            <person name="Li W."/>
            <person name="Sanchez-Alonso P."/>
            <person name="Schreier P.H."/>
            <person name="Hauser-Hahn I."/>
            <person name="Vaupel M."/>
            <person name="Koopmann E."/>
            <person name="Friedrich G."/>
            <person name="Voss H."/>
            <person name="Schluter T."/>
            <person name="Margolis J."/>
            <person name="Platt D."/>
            <person name="Swimmer C."/>
            <person name="Gnirke A."/>
            <person name="Chen F."/>
            <person name="Vysotskaia V."/>
            <person name="Mannhaupt G."/>
            <person name="Guldener U."/>
            <person name="Munsterkotter M."/>
            <person name="Haase D."/>
            <person name="Oesterheld M."/>
            <person name="Mewes H.W."/>
            <person name="Mauceli E.W."/>
            <person name="DeCaprio D."/>
            <person name="Wade C.M."/>
            <person name="Butler J."/>
            <person name="Young S."/>
            <person name="Jaffe D.B."/>
            <person name="Calvo S."/>
            <person name="Nusbaum C."/>
            <person name="Galagan J."/>
            <person name="Birren B.W."/>
        </authorList>
    </citation>
    <scope>NUCLEOTIDE SEQUENCE [LARGE SCALE GENOMIC DNA]</scope>
    <source>
        <strain evidence="17">DSM 14603 / FGSC 9021 / UM521</strain>
    </source>
</reference>
<feature type="compositionally biased region" description="Low complexity" evidence="12">
    <location>
        <begin position="114"/>
        <end position="127"/>
    </location>
</feature>
<feature type="compositionally biased region" description="Basic and acidic residues" evidence="12">
    <location>
        <begin position="755"/>
        <end position="772"/>
    </location>
</feature>
<keyword evidence="5 13" id="KW-0812">Transmembrane</keyword>
<feature type="compositionally biased region" description="Basic and acidic residues" evidence="12">
    <location>
        <begin position="523"/>
        <end position="564"/>
    </location>
</feature>
<name>A0A0D1DYS1_MYCMD</name>
<dbReference type="EMBL" id="CM003151">
    <property type="protein sequence ID" value="KIS67665.1"/>
    <property type="molecule type" value="Genomic_DNA"/>
</dbReference>
<dbReference type="KEGG" id="uma:UMAG_04169"/>
<dbReference type="PROSITE" id="PS51758">
    <property type="entry name" value="LETM1_RBD"/>
    <property type="match status" value="1"/>
</dbReference>
<dbReference type="PANTHER" id="PTHR14009">
    <property type="entry name" value="LEUCINE ZIPPER-EF-HAND CONTAINING TRANSMEMBRANE PROTEIN"/>
    <property type="match status" value="1"/>
</dbReference>
<feature type="compositionally biased region" description="Low complexity" evidence="12">
    <location>
        <begin position="613"/>
        <end position="631"/>
    </location>
</feature>
<dbReference type="GO" id="GO:0005509">
    <property type="term" value="F:calcium ion binding"/>
    <property type="evidence" value="ECO:0007669"/>
    <property type="project" value="InterPro"/>
</dbReference>
<dbReference type="RefSeq" id="XP_011390658.1">
    <property type="nucleotide sequence ID" value="XM_011392356.1"/>
</dbReference>
<evidence type="ECO:0000313" key="17">
    <source>
        <dbReference type="Proteomes" id="UP000000561"/>
    </source>
</evidence>
<dbReference type="Proteomes" id="UP000000561">
    <property type="component" value="Chromosome 12"/>
</dbReference>
<evidence type="ECO:0000313" key="16">
    <source>
        <dbReference type="EMBL" id="KIS67665.1"/>
    </source>
</evidence>
<comment type="subcellular location">
    <subcellularLocation>
        <location evidence="1">Mitochondrion inner membrane</location>
        <topology evidence="1">Single-pass membrane protein</topology>
    </subcellularLocation>
</comment>
<keyword evidence="8 11" id="KW-0496">Mitochondrion</keyword>
<evidence type="ECO:0000256" key="4">
    <source>
        <dbReference type="ARBA" id="ARBA00022449"/>
    </source>
</evidence>
<dbReference type="FunCoup" id="A0A0D1DYS1">
    <property type="interactions" value="297"/>
</dbReference>
<dbReference type="SUPFAM" id="SSF47473">
    <property type="entry name" value="EF-hand"/>
    <property type="match status" value="1"/>
</dbReference>
<dbReference type="GO" id="GO:0005739">
    <property type="term" value="C:mitochondrion"/>
    <property type="evidence" value="ECO:0000318"/>
    <property type="project" value="GO_Central"/>
</dbReference>
<evidence type="ECO:0000256" key="13">
    <source>
        <dbReference type="SAM" id="Phobius"/>
    </source>
</evidence>
<evidence type="ECO:0000256" key="10">
    <source>
        <dbReference type="ARBA" id="ARBA00031360"/>
    </source>
</evidence>
<dbReference type="PROSITE" id="PS50222">
    <property type="entry name" value="EF_HAND_2"/>
    <property type="match status" value="1"/>
</dbReference>
<protein>
    <recommendedName>
        <fullName evidence="3">Mitochondrial proton/calcium exchanger protein</fullName>
    </recommendedName>
    <alternativeName>
        <fullName evidence="10">Leucine zipper-EF-hand-containing transmembrane protein 1</fullName>
    </alternativeName>
</protein>
<feature type="region of interest" description="Disordered" evidence="12">
    <location>
        <begin position="513"/>
        <end position="564"/>
    </location>
</feature>
<proteinExistence type="inferred from homology"/>
<dbReference type="OrthoDB" id="275278at2759"/>
<organism evidence="16 17">
    <name type="scientific">Mycosarcoma maydis</name>
    <name type="common">Corn smut fungus</name>
    <name type="synonym">Ustilago maydis</name>
    <dbReference type="NCBI Taxonomy" id="5270"/>
    <lineage>
        <taxon>Eukaryota</taxon>
        <taxon>Fungi</taxon>
        <taxon>Dikarya</taxon>
        <taxon>Basidiomycota</taxon>
        <taxon>Ustilaginomycotina</taxon>
        <taxon>Ustilaginomycetes</taxon>
        <taxon>Ustilaginales</taxon>
        <taxon>Ustilaginaceae</taxon>
        <taxon>Mycosarcoma</taxon>
    </lineage>
</organism>
<feature type="transmembrane region" description="Helical" evidence="13">
    <location>
        <begin position="239"/>
        <end position="262"/>
    </location>
</feature>
<feature type="domain" description="EF-hand" evidence="14">
    <location>
        <begin position="703"/>
        <end position="738"/>
    </location>
</feature>
<evidence type="ECO:0000256" key="12">
    <source>
        <dbReference type="SAM" id="MobiDB-lite"/>
    </source>
</evidence>
<evidence type="ECO:0000259" key="14">
    <source>
        <dbReference type="PROSITE" id="PS50222"/>
    </source>
</evidence>
<feature type="region of interest" description="Disordered" evidence="12">
    <location>
        <begin position="601"/>
        <end position="651"/>
    </location>
</feature>
<dbReference type="eggNOG" id="KOG1043">
    <property type="taxonomic scope" value="Eukaryota"/>
</dbReference>
<dbReference type="InParanoid" id="A0A0D1DYS1"/>
<evidence type="ECO:0000256" key="3">
    <source>
        <dbReference type="ARBA" id="ARBA00020557"/>
    </source>
</evidence>
<accession>A0A0D1DYS1</accession>
<evidence type="ECO:0000256" key="9">
    <source>
        <dbReference type="ARBA" id="ARBA00023136"/>
    </source>
</evidence>
<evidence type="ECO:0000256" key="5">
    <source>
        <dbReference type="ARBA" id="ARBA00022692"/>
    </source>
</evidence>
<keyword evidence="4" id="KW-0050">Antiport</keyword>
<evidence type="ECO:0000256" key="1">
    <source>
        <dbReference type="ARBA" id="ARBA00004434"/>
    </source>
</evidence>
<dbReference type="VEuPathDB" id="FungiDB:UMAG_04169"/>
<evidence type="ECO:0000256" key="6">
    <source>
        <dbReference type="ARBA" id="ARBA00022792"/>
    </source>
</evidence>
<feature type="compositionally biased region" description="Polar residues" evidence="12">
    <location>
        <begin position="139"/>
        <end position="162"/>
    </location>
</feature>
<dbReference type="Pfam" id="PF13499">
    <property type="entry name" value="EF-hand_7"/>
    <property type="match status" value="1"/>
</dbReference>
<dbReference type="STRING" id="237631.A0A0D1DYS1"/>
<keyword evidence="9 13" id="KW-0472">Membrane</keyword>
<comment type="similarity">
    <text evidence="2">Belongs to the LETM1 family.</text>
</comment>
<evidence type="ECO:0000259" key="15">
    <source>
        <dbReference type="PROSITE" id="PS51758"/>
    </source>
</evidence>
<dbReference type="GO" id="GO:0005743">
    <property type="term" value="C:mitochondrial inner membrane"/>
    <property type="evidence" value="ECO:0007669"/>
    <property type="project" value="UniProtKB-SubCell"/>
</dbReference>
<dbReference type="OMA" id="QNEMIAD"/>
<dbReference type="GeneID" id="23564429"/>
<feature type="domain" description="Letm1 RBD" evidence="15">
    <location>
        <begin position="285"/>
        <end position="481"/>
    </location>
</feature>
<evidence type="ECO:0000256" key="2">
    <source>
        <dbReference type="ARBA" id="ARBA00009584"/>
    </source>
</evidence>
<dbReference type="GO" id="GO:0015297">
    <property type="term" value="F:antiporter activity"/>
    <property type="evidence" value="ECO:0007669"/>
    <property type="project" value="UniProtKB-KW"/>
</dbReference>